<evidence type="ECO:0000256" key="4">
    <source>
        <dbReference type="ARBA" id="ARBA00022692"/>
    </source>
</evidence>
<evidence type="ECO:0000256" key="9">
    <source>
        <dbReference type="ARBA" id="ARBA00023180"/>
    </source>
</evidence>
<accession>A0A0L6UL56</accession>
<evidence type="ECO:0000313" key="12">
    <source>
        <dbReference type="EMBL" id="KNZ49254.1"/>
    </source>
</evidence>
<evidence type="ECO:0000256" key="6">
    <source>
        <dbReference type="ARBA" id="ARBA00022824"/>
    </source>
</evidence>
<evidence type="ECO:0000313" key="13">
    <source>
        <dbReference type="Proteomes" id="UP000037035"/>
    </source>
</evidence>
<dbReference type="STRING" id="27349.A0A0L6UL56"/>
<keyword evidence="6" id="KW-0256">Endoplasmic reticulum</keyword>
<name>A0A0L6UL56_9BASI</name>
<comment type="subcellular location">
    <subcellularLocation>
        <location evidence="1">Endoplasmic reticulum membrane</location>
        <topology evidence="1">Single-pass type I membrane protein</topology>
    </subcellularLocation>
</comment>
<dbReference type="Pfam" id="PF07774">
    <property type="entry name" value="EMC1_C"/>
    <property type="match status" value="1"/>
</dbReference>
<keyword evidence="7 10" id="KW-1133">Transmembrane helix</keyword>
<keyword evidence="5" id="KW-0732">Signal</keyword>
<gene>
    <name evidence="12" type="ORF">VP01_511g1</name>
</gene>
<feature type="transmembrane region" description="Helical" evidence="10">
    <location>
        <begin position="922"/>
        <end position="940"/>
    </location>
</feature>
<dbReference type="InterPro" id="IPR026895">
    <property type="entry name" value="EMC1"/>
</dbReference>
<evidence type="ECO:0000256" key="5">
    <source>
        <dbReference type="ARBA" id="ARBA00022729"/>
    </source>
</evidence>
<dbReference type="AlphaFoldDB" id="A0A0L6UL56"/>
<evidence type="ECO:0000256" key="7">
    <source>
        <dbReference type="ARBA" id="ARBA00022989"/>
    </source>
</evidence>
<dbReference type="EMBL" id="LAVV01010298">
    <property type="protein sequence ID" value="KNZ49254.1"/>
    <property type="molecule type" value="Genomic_DNA"/>
</dbReference>
<reference evidence="12 13" key="1">
    <citation type="submission" date="2015-08" db="EMBL/GenBank/DDBJ databases">
        <title>Next Generation Sequencing and Analysis of the Genome of Puccinia sorghi L Schw, the Causal Agent of Maize Common Rust.</title>
        <authorList>
            <person name="Rochi L."/>
            <person name="Burguener G."/>
            <person name="Darino M."/>
            <person name="Turjanski A."/>
            <person name="Kreff E."/>
            <person name="Dieguez M.J."/>
            <person name="Sacco F."/>
        </authorList>
    </citation>
    <scope>NUCLEOTIDE SEQUENCE [LARGE SCALE GENOMIC DNA]</scope>
    <source>
        <strain evidence="12 13">RO10H11247</strain>
    </source>
</reference>
<evidence type="ECO:0000256" key="1">
    <source>
        <dbReference type="ARBA" id="ARBA00004115"/>
    </source>
</evidence>
<dbReference type="InterPro" id="IPR011678">
    <property type="entry name" value="EMC1_C"/>
</dbReference>
<protein>
    <recommendedName>
        <fullName evidence="3">ER membrane protein complex subunit 1</fullName>
    </recommendedName>
</protein>
<evidence type="ECO:0000256" key="8">
    <source>
        <dbReference type="ARBA" id="ARBA00023136"/>
    </source>
</evidence>
<keyword evidence="4 10" id="KW-0812">Transmembrane</keyword>
<evidence type="ECO:0000259" key="11">
    <source>
        <dbReference type="Pfam" id="PF07774"/>
    </source>
</evidence>
<dbReference type="PANTHER" id="PTHR21573">
    <property type="entry name" value="ER MEMBRANE PROTEIN COMPLEX SUBUNIT 1"/>
    <property type="match status" value="1"/>
</dbReference>
<dbReference type="GO" id="GO:0072546">
    <property type="term" value="C:EMC complex"/>
    <property type="evidence" value="ECO:0007669"/>
    <property type="project" value="InterPro"/>
</dbReference>
<dbReference type="GO" id="GO:0034975">
    <property type="term" value="P:protein folding in endoplasmic reticulum"/>
    <property type="evidence" value="ECO:0007669"/>
    <property type="project" value="TreeGrafter"/>
</dbReference>
<keyword evidence="9" id="KW-0325">Glycoprotein</keyword>
<dbReference type="PANTHER" id="PTHR21573:SF0">
    <property type="entry name" value="ER MEMBRANE PROTEIN COMPLEX SUBUNIT 1"/>
    <property type="match status" value="1"/>
</dbReference>
<organism evidence="12 13">
    <name type="scientific">Puccinia sorghi</name>
    <dbReference type="NCBI Taxonomy" id="27349"/>
    <lineage>
        <taxon>Eukaryota</taxon>
        <taxon>Fungi</taxon>
        <taxon>Dikarya</taxon>
        <taxon>Basidiomycota</taxon>
        <taxon>Pucciniomycotina</taxon>
        <taxon>Pucciniomycetes</taxon>
        <taxon>Pucciniales</taxon>
        <taxon>Pucciniaceae</taxon>
        <taxon>Puccinia</taxon>
    </lineage>
</organism>
<sequence length="951" mass="105096">MNGLQKYCVTRARMVNSESPLSFLAILTLLLPLVCSFHSSEVTWHLPLLGLPVSPSARHPSSLQFFRHPNPKVRLTPRLPSLAITVTQKNILGAINPKDGTIGPFFSSLAHNIFKNYGASFFPKPNRSYIMLLIWTIDVISLSCFHFSHVALLSGEKKITARLFSLSDGRLLWSKSLGDSSPNQIDQFIGRTYEVVFTTDLHSDHRNFPDLIVLTGQSWAFRLAGNDGAIRWAWRPVDLSWKILRVLKQTSADQINLLLSKDDSESTYITQVQSLSSATGSAYDHRAEPLQTCSKSGDPLLILTGTDSKAPSPMVICVDHESNISSALVPNGPTAPLQLSTFSTLKHRHPVLQDVGLSSEGVFLVKLSDGSAVVFTVTPESTLKSLWSFDPSDLSTTYSGSIDRDGLPYVSKVSFVPTLGLASLEILSLTPTERTPEGMVIGSTFGYDHMQNGDIIGISVEVLQVINYKPMSRVILVTGLGDIQLWQGEELKWERHEDISLPASITLHQSKSLPSPLLNTDPFEIPRQVLRLANGLFSGQISIQSFNANLFKQAANNAYIWLIGSATGRLFAIVRDQGNQAKILWRRSLMLPGIVGSRTTLKWKDLSFEGTKAASHPPSVVVSIEIDESQTSFWIGLMDGKILKQVTATVCPSPSYINSHQFPRARLLDMGGSPARFLGDRGALFKYLNPNLAVYFNNDLDRQTIEVHDQASGSLVWAFEFAVKVDPASIKAAITENWLVIVSREAESGSTRIHSTEWFMSSKADVRVDGSTANITSYARSYITPFDIKDVGFTKSRLGVTSRALLGSIRLFYVQGGQLISDMDQIVSISRRLLDVRRPFKKPTTEETEEFLIMYDPLIMVDPKTIITGDRPTKGFEHVYSFPTEFESTSAVIGVGLDVFATSTAPSGSFDMLGSDFNKAQLVLTSAGLLLTTFILRPIVHKKQLKRQWYT</sequence>
<dbReference type="OrthoDB" id="28092at2759"/>
<keyword evidence="13" id="KW-1185">Reference proteome</keyword>
<proteinExistence type="inferred from homology"/>
<evidence type="ECO:0000256" key="10">
    <source>
        <dbReference type="SAM" id="Phobius"/>
    </source>
</evidence>
<dbReference type="VEuPathDB" id="FungiDB:VP01_511g1"/>
<feature type="domain" description="ER membrane protein complex subunit 1 C-terminal" evidence="11">
    <location>
        <begin position="735"/>
        <end position="949"/>
    </location>
</feature>
<dbReference type="Proteomes" id="UP000037035">
    <property type="component" value="Unassembled WGS sequence"/>
</dbReference>
<comment type="similarity">
    <text evidence="2">Belongs to the EMC1 family.</text>
</comment>
<keyword evidence="8 10" id="KW-0472">Membrane</keyword>
<comment type="caution">
    <text evidence="12">The sequence shown here is derived from an EMBL/GenBank/DDBJ whole genome shotgun (WGS) entry which is preliminary data.</text>
</comment>
<evidence type="ECO:0000256" key="2">
    <source>
        <dbReference type="ARBA" id="ARBA00007904"/>
    </source>
</evidence>
<evidence type="ECO:0000256" key="3">
    <source>
        <dbReference type="ARBA" id="ARBA00020824"/>
    </source>
</evidence>